<dbReference type="NCBIfam" id="TIGR02449">
    <property type="entry name" value="TIGR02449 family protein"/>
    <property type="match status" value="1"/>
</dbReference>
<evidence type="ECO:0000313" key="2">
    <source>
        <dbReference type="EMBL" id="MCX2978128.1"/>
    </source>
</evidence>
<keyword evidence="1" id="KW-0175">Coiled coil</keyword>
<dbReference type="Proteomes" id="UP001143304">
    <property type="component" value="Unassembled WGS sequence"/>
</dbReference>
<keyword evidence="3" id="KW-1185">Reference proteome</keyword>
<comment type="caution">
    <text evidence="2">The sequence shown here is derived from an EMBL/GenBank/DDBJ whole genome shotgun (WGS) entry which is preliminary data.</text>
</comment>
<name>A0ABT3T778_9GAMM</name>
<evidence type="ECO:0000256" key="1">
    <source>
        <dbReference type="SAM" id="Coils"/>
    </source>
</evidence>
<sequence>MSGNQLKDLEKKLDELIALCRELNLENGALKAEVAGWRDERKDLMDKNELARTKVEAMIDRLRSME</sequence>
<protein>
    <submittedName>
        <fullName evidence="2">TIGR02449 family protein</fullName>
    </submittedName>
</protein>
<organism evidence="2 3">
    <name type="scientific">Candidatus Marimicrobium litorale</name>
    <dbReference type="NCBI Taxonomy" id="2518991"/>
    <lineage>
        <taxon>Bacteria</taxon>
        <taxon>Pseudomonadati</taxon>
        <taxon>Pseudomonadota</taxon>
        <taxon>Gammaproteobacteria</taxon>
        <taxon>Cellvibrionales</taxon>
        <taxon>Halieaceae</taxon>
        <taxon>Marimicrobium</taxon>
    </lineage>
</organism>
<proteinExistence type="predicted"/>
<evidence type="ECO:0000313" key="3">
    <source>
        <dbReference type="Proteomes" id="UP001143304"/>
    </source>
</evidence>
<accession>A0ABT3T778</accession>
<dbReference type="InterPro" id="IPR012662">
    <property type="entry name" value="CHP02449"/>
</dbReference>
<dbReference type="EMBL" id="SHNO01000001">
    <property type="protein sequence ID" value="MCX2978128.1"/>
    <property type="molecule type" value="Genomic_DNA"/>
</dbReference>
<dbReference type="RefSeq" id="WP_279249828.1">
    <property type="nucleotide sequence ID" value="NZ_SHNO01000001.1"/>
</dbReference>
<gene>
    <name evidence="2" type="ORF">EYC82_12245</name>
</gene>
<reference evidence="2" key="1">
    <citation type="submission" date="2019-02" db="EMBL/GenBank/DDBJ databases">
        <authorList>
            <person name="Li S.-H."/>
        </authorList>
    </citation>
    <scope>NUCLEOTIDE SEQUENCE</scope>
    <source>
        <strain evidence="2">IMCC11814</strain>
    </source>
</reference>
<feature type="coiled-coil region" evidence="1">
    <location>
        <begin position="6"/>
        <end position="40"/>
    </location>
</feature>